<protein>
    <submittedName>
        <fullName evidence="2">(apollo) hypothetical protein</fullName>
    </submittedName>
</protein>
<evidence type="ECO:0000256" key="1">
    <source>
        <dbReference type="SAM" id="MobiDB-lite"/>
    </source>
</evidence>
<accession>A0A8S3W2H8</accession>
<feature type="compositionally biased region" description="Basic and acidic residues" evidence="1">
    <location>
        <begin position="12"/>
        <end position="26"/>
    </location>
</feature>
<proteinExistence type="predicted"/>
<feature type="region of interest" description="Disordered" evidence="1">
    <location>
        <begin position="1"/>
        <end position="65"/>
    </location>
</feature>
<sequence>MRSLLSSHRREKGKEKNPRGLEKESIQRSVSKNNATEATQHEFTPPAPPNEHGLQEAKRSRRDENNVLTDVVGILKTTAQKLDSSSSIPDLTKSFISFIGAKMSNYSSQTRTSVEHAIFEIIMKADRGYYESWQHQPNAYYTEPYSNRPSTSVTYGYTSAENVDAANYSINQQPFGFGRSLHKNHSTVL</sequence>
<evidence type="ECO:0000313" key="2">
    <source>
        <dbReference type="EMBL" id="CAG4936677.1"/>
    </source>
</evidence>
<name>A0A8S3W2H8_PARAO</name>
<dbReference type="OrthoDB" id="10051975at2759"/>
<comment type="caution">
    <text evidence="2">The sequence shown here is derived from an EMBL/GenBank/DDBJ whole genome shotgun (WGS) entry which is preliminary data.</text>
</comment>
<dbReference type="Proteomes" id="UP000691718">
    <property type="component" value="Unassembled WGS sequence"/>
</dbReference>
<reference evidence="2" key="1">
    <citation type="submission" date="2021-04" db="EMBL/GenBank/DDBJ databases">
        <authorList>
            <person name="Tunstrom K."/>
        </authorList>
    </citation>
    <scope>NUCLEOTIDE SEQUENCE</scope>
</reference>
<dbReference type="EMBL" id="CAJQZP010000080">
    <property type="protein sequence ID" value="CAG4936677.1"/>
    <property type="molecule type" value="Genomic_DNA"/>
</dbReference>
<keyword evidence="3" id="KW-1185">Reference proteome</keyword>
<gene>
    <name evidence="2" type="ORF">PAPOLLO_LOCUS1251</name>
</gene>
<organism evidence="2 3">
    <name type="scientific">Parnassius apollo</name>
    <name type="common">Apollo butterfly</name>
    <name type="synonym">Papilio apollo</name>
    <dbReference type="NCBI Taxonomy" id="110799"/>
    <lineage>
        <taxon>Eukaryota</taxon>
        <taxon>Metazoa</taxon>
        <taxon>Ecdysozoa</taxon>
        <taxon>Arthropoda</taxon>
        <taxon>Hexapoda</taxon>
        <taxon>Insecta</taxon>
        <taxon>Pterygota</taxon>
        <taxon>Neoptera</taxon>
        <taxon>Endopterygota</taxon>
        <taxon>Lepidoptera</taxon>
        <taxon>Glossata</taxon>
        <taxon>Ditrysia</taxon>
        <taxon>Papilionoidea</taxon>
        <taxon>Papilionidae</taxon>
        <taxon>Parnassiinae</taxon>
        <taxon>Parnassini</taxon>
        <taxon>Parnassius</taxon>
        <taxon>Parnassius</taxon>
    </lineage>
</organism>
<feature type="compositionally biased region" description="Polar residues" evidence="1">
    <location>
        <begin position="27"/>
        <end position="42"/>
    </location>
</feature>
<feature type="compositionally biased region" description="Basic and acidic residues" evidence="1">
    <location>
        <begin position="53"/>
        <end position="65"/>
    </location>
</feature>
<evidence type="ECO:0000313" key="3">
    <source>
        <dbReference type="Proteomes" id="UP000691718"/>
    </source>
</evidence>
<dbReference type="AlphaFoldDB" id="A0A8S3W2H8"/>